<feature type="region of interest" description="Disordered" evidence="1">
    <location>
        <begin position="19"/>
        <end position="42"/>
    </location>
</feature>
<dbReference type="Proteomes" id="UP001600888">
    <property type="component" value="Unassembled WGS sequence"/>
</dbReference>
<reference evidence="2 3" key="1">
    <citation type="submission" date="2024-03" db="EMBL/GenBank/DDBJ databases">
        <title>A high-quality draft genome sequence of Diaporthe vaccinii, a causative agent of upright dieback and viscid rot disease in cranberry plants.</title>
        <authorList>
            <person name="Sarrasin M."/>
            <person name="Lang B.F."/>
            <person name="Burger G."/>
        </authorList>
    </citation>
    <scope>NUCLEOTIDE SEQUENCE [LARGE SCALE GENOMIC DNA]</scope>
    <source>
        <strain evidence="2 3">IS7</strain>
    </source>
</reference>
<protein>
    <submittedName>
        <fullName evidence="2">Uncharacterized protein</fullName>
    </submittedName>
</protein>
<evidence type="ECO:0000256" key="1">
    <source>
        <dbReference type="SAM" id="MobiDB-lite"/>
    </source>
</evidence>
<proteinExistence type="predicted"/>
<organism evidence="2 3">
    <name type="scientific">Diaporthe vaccinii</name>
    <dbReference type="NCBI Taxonomy" id="105482"/>
    <lineage>
        <taxon>Eukaryota</taxon>
        <taxon>Fungi</taxon>
        <taxon>Dikarya</taxon>
        <taxon>Ascomycota</taxon>
        <taxon>Pezizomycotina</taxon>
        <taxon>Sordariomycetes</taxon>
        <taxon>Sordariomycetidae</taxon>
        <taxon>Diaporthales</taxon>
        <taxon>Diaporthaceae</taxon>
        <taxon>Diaporthe</taxon>
        <taxon>Diaporthe eres species complex</taxon>
    </lineage>
</organism>
<keyword evidence="3" id="KW-1185">Reference proteome</keyword>
<accession>A0ABR4EMR7</accession>
<evidence type="ECO:0000313" key="3">
    <source>
        <dbReference type="Proteomes" id="UP001600888"/>
    </source>
</evidence>
<comment type="caution">
    <text evidence="2">The sequence shown here is derived from an EMBL/GenBank/DDBJ whole genome shotgun (WGS) entry which is preliminary data.</text>
</comment>
<evidence type="ECO:0000313" key="2">
    <source>
        <dbReference type="EMBL" id="KAL2283722.1"/>
    </source>
</evidence>
<name>A0ABR4EMR7_9PEZI</name>
<dbReference type="EMBL" id="JBAWTH010000041">
    <property type="protein sequence ID" value="KAL2283722.1"/>
    <property type="molecule type" value="Genomic_DNA"/>
</dbReference>
<sequence length="110" mass="12375">MYVHQLQLAQPHYSLSLPQEEEKTQLLPHPAQTPAEGEEQRSEDNTLCVCSAVKQCPKSSKCIVCPERHSCARMIKVVWGGSTRPLGDPVKPVFGDSMRFVSSKFHLWVL</sequence>
<gene>
    <name evidence="2" type="ORF">FJTKL_09764</name>
</gene>